<keyword evidence="2" id="KW-0732">Signal</keyword>
<evidence type="ECO:0000313" key="4">
    <source>
        <dbReference type="WBParaSite" id="MhA1_Contig149.frz3.gene5"/>
    </source>
</evidence>
<protein>
    <submittedName>
        <fullName evidence="4">Uncharacterized protein</fullName>
    </submittedName>
</protein>
<accession>A0A1I8B650</accession>
<evidence type="ECO:0000256" key="2">
    <source>
        <dbReference type="SAM" id="SignalP"/>
    </source>
</evidence>
<dbReference type="WBParaSite" id="MhA1_Contig149.frz3.gene5">
    <property type="protein sequence ID" value="MhA1_Contig149.frz3.gene5"/>
    <property type="gene ID" value="MhA1_Contig149.frz3.gene5"/>
</dbReference>
<feature type="compositionally biased region" description="Basic and acidic residues" evidence="1">
    <location>
        <begin position="321"/>
        <end position="346"/>
    </location>
</feature>
<organism evidence="3 4">
    <name type="scientific">Meloidogyne hapla</name>
    <name type="common">Root-knot nematode worm</name>
    <dbReference type="NCBI Taxonomy" id="6305"/>
    <lineage>
        <taxon>Eukaryota</taxon>
        <taxon>Metazoa</taxon>
        <taxon>Ecdysozoa</taxon>
        <taxon>Nematoda</taxon>
        <taxon>Chromadorea</taxon>
        <taxon>Rhabditida</taxon>
        <taxon>Tylenchina</taxon>
        <taxon>Tylenchomorpha</taxon>
        <taxon>Tylenchoidea</taxon>
        <taxon>Meloidogynidae</taxon>
        <taxon>Meloidogyninae</taxon>
        <taxon>Meloidogyne</taxon>
    </lineage>
</organism>
<feature type="region of interest" description="Disordered" evidence="1">
    <location>
        <begin position="310"/>
        <end position="379"/>
    </location>
</feature>
<reference evidence="4" key="1">
    <citation type="submission" date="2016-11" db="UniProtKB">
        <authorList>
            <consortium name="WormBaseParasite"/>
        </authorList>
    </citation>
    <scope>IDENTIFICATION</scope>
</reference>
<evidence type="ECO:0000313" key="3">
    <source>
        <dbReference type="Proteomes" id="UP000095281"/>
    </source>
</evidence>
<evidence type="ECO:0000256" key="1">
    <source>
        <dbReference type="SAM" id="MobiDB-lite"/>
    </source>
</evidence>
<keyword evidence="3" id="KW-1185">Reference proteome</keyword>
<dbReference type="Proteomes" id="UP000095281">
    <property type="component" value="Unplaced"/>
</dbReference>
<feature type="chain" id="PRO_5009315486" evidence="2">
    <location>
        <begin position="21"/>
        <end position="482"/>
    </location>
</feature>
<name>A0A1I8B650_MELHA</name>
<feature type="region of interest" description="Disordered" evidence="1">
    <location>
        <begin position="232"/>
        <end position="270"/>
    </location>
</feature>
<feature type="compositionally biased region" description="Basic and acidic residues" evidence="1">
    <location>
        <begin position="240"/>
        <end position="270"/>
    </location>
</feature>
<feature type="signal peptide" evidence="2">
    <location>
        <begin position="1"/>
        <end position="20"/>
    </location>
</feature>
<sequence>MFGRRISFLLPFSIIQLCFASEDKHLPKRPLITDDEIQEDMKAVDLAIQAPWVERNPSGLEKPEAPKQVDLELLAEALDIAMEMKPDDKQVLLKMDKLNEWANEEEGNTKIVEDNSKAKLSSNLTKSIEEEKKEAKEDYITLSELFKLDEKEEIKEEIKEEEQCSEKDKQKFLEGKSIESPIQQQNRTETIFENINGISGNWWHFATDTQPIEEKKIENKDDQPAFVMVVLDEGNEDEEKEKKKVDKEENLKKEEDKVEKEKKEEDKAENEVKKVIEEALIKSILEESNENEVFAQIQKQKELRAERPSEMVIIDMTSNEDSYKKSEERKIEDKIEAEKDEQKEQQMMDIIEVINMDKESDEDEDDNSSPLEEKIEEEEKSSGILGVLSNLLFGGRRFKREAFPFPAIPNSTKIVDPFEVNSGEKIESMKIIKSFAGRMNMGGKDIEFSSTKWEVTKDLGKKEEENKEVLKENLGKGILWGW</sequence>
<proteinExistence type="predicted"/>
<dbReference type="AlphaFoldDB" id="A0A1I8B650"/>